<accession>A0AAN9AQI2</accession>
<protein>
    <recommendedName>
        <fullName evidence="5">V-type proton ATPase subunit H</fullName>
    </recommendedName>
</protein>
<dbReference type="FunFam" id="1.25.40.150:FF:000001">
    <property type="entry name" value="V-type proton ATPase subunit H"/>
    <property type="match status" value="1"/>
</dbReference>
<comment type="function">
    <text evidence="5">Subunit of the V1 complex of vacuolar(H+)-ATPase (V-ATPase), a multisubunit enzyme composed of a peripheral complex (V1) that hydrolyzes ATP and a membrane integral complex (V0) that translocates protons. V-ATPase is responsible for acidifying and maintaining the pH of intracellular compartments.</text>
</comment>
<organism evidence="7 8">
    <name type="scientific">Littorina saxatilis</name>
    <dbReference type="NCBI Taxonomy" id="31220"/>
    <lineage>
        <taxon>Eukaryota</taxon>
        <taxon>Metazoa</taxon>
        <taxon>Spiralia</taxon>
        <taxon>Lophotrochozoa</taxon>
        <taxon>Mollusca</taxon>
        <taxon>Gastropoda</taxon>
        <taxon>Caenogastropoda</taxon>
        <taxon>Littorinimorpha</taxon>
        <taxon>Littorinoidea</taxon>
        <taxon>Littorinidae</taxon>
        <taxon>Littorina</taxon>
    </lineage>
</organism>
<keyword evidence="4 5" id="KW-0406">Ion transport</keyword>
<comment type="subunit">
    <text evidence="5">V-ATPase is a heteromultimeric enzyme made up of two complexes: the ATP-hydrolytic V1 complex and the proton translocation V0 complex.</text>
</comment>
<feature type="domain" description="ATPase V1 complex subunit H C-terminal" evidence="6">
    <location>
        <begin position="337"/>
        <end position="452"/>
    </location>
</feature>
<dbReference type="Proteomes" id="UP001374579">
    <property type="component" value="Unassembled WGS sequence"/>
</dbReference>
<dbReference type="PANTHER" id="PTHR10698:SF0">
    <property type="entry name" value="V-TYPE PROTON ATPASE SUBUNIT H"/>
    <property type="match status" value="1"/>
</dbReference>
<gene>
    <name evidence="7" type="ORF">V1264_009002</name>
</gene>
<dbReference type="PIRSF" id="PIRSF032184">
    <property type="entry name" value="ATPase_V1_H"/>
    <property type="match status" value="1"/>
</dbReference>
<evidence type="ECO:0000256" key="3">
    <source>
        <dbReference type="ARBA" id="ARBA00022781"/>
    </source>
</evidence>
<comment type="caution">
    <text evidence="7">The sequence shown here is derived from an EMBL/GenBank/DDBJ whole genome shotgun (WGS) entry which is preliminary data.</text>
</comment>
<name>A0AAN9AQI2_9CAEN</name>
<dbReference type="Gene3D" id="1.25.40.150">
    <property type="entry name" value="V-type ATPase, subunit H, C-terminal domain"/>
    <property type="match status" value="1"/>
</dbReference>
<keyword evidence="8" id="KW-1185">Reference proteome</keyword>
<dbReference type="AlphaFoldDB" id="A0AAN9AQI2"/>
<evidence type="ECO:0000313" key="8">
    <source>
        <dbReference type="Proteomes" id="UP001374579"/>
    </source>
</evidence>
<dbReference type="InterPro" id="IPR016024">
    <property type="entry name" value="ARM-type_fold"/>
</dbReference>
<dbReference type="Pfam" id="PF11698">
    <property type="entry name" value="V-ATPase_H_C"/>
    <property type="match status" value="1"/>
</dbReference>
<dbReference type="CDD" id="cd00256">
    <property type="entry name" value="VATPase_H"/>
    <property type="match status" value="1"/>
</dbReference>
<dbReference type="GO" id="GO:0005765">
    <property type="term" value="C:lysosomal membrane"/>
    <property type="evidence" value="ECO:0007669"/>
    <property type="project" value="TreeGrafter"/>
</dbReference>
<sequence>MASQPRMGDIQDLEKGARVATNILQQRANDVRANVVNWKSYLQGQMISNEVFNFISNFDNAKPEERSNLINANPMQFVGIFRNLIDKIAKDQTLQYILTMLDDSLQEDPSRVDIFKEYAKKRKESVWQPFFHLLDRSDMFIVHQSSCIVAKIACWSKELMEKKSLQSYLIWLKERLKEPVNEYHSTVARCLQMMLRVDAYRVVFVDVDGISVITSVLLGHEKIGFQIVYQLCFCLWCLSFNSALVEKMNKMNLIPVLADIVSSTQREKVTRIILAVFRNMLEKPEDRTVITEYALSMVRCKVVKQLELLEARKWEDPDLEEDIKWISTRLESSVQDLSSFDEYVSEVRSGNLEWSPVHRTDRFWRENASRLNDKNYELLKILVRLLETSRDPLVLAVAAHDIGEYVRHYPRGKHLIEQLGAKQLVMQYLTHTDPNVRYEALLAVQKLMVHNWEYLGKKLTDDGQQPRSLGLVSS</sequence>
<evidence type="ECO:0000313" key="7">
    <source>
        <dbReference type="EMBL" id="KAK7091298.1"/>
    </source>
</evidence>
<keyword evidence="3 5" id="KW-0375">Hydrogen ion transport</keyword>
<dbReference type="PANTHER" id="PTHR10698">
    <property type="entry name" value="V-TYPE PROTON ATPASE SUBUNIT H"/>
    <property type="match status" value="1"/>
</dbReference>
<evidence type="ECO:0000256" key="2">
    <source>
        <dbReference type="ARBA" id="ARBA00022448"/>
    </source>
</evidence>
<dbReference type="Pfam" id="PF03224">
    <property type="entry name" value="V-ATPase_H_N"/>
    <property type="match status" value="1"/>
</dbReference>
<dbReference type="InterPro" id="IPR011989">
    <property type="entry name" value="ARM-like"/>
</dbReference>
<dbReference type="GO" id="GO:0000221">
    <property type="term" value="C:vacuolar proton-transporting V-type ATPase, V1 domain"/>
    <property type="evidence" value="ECO:0007669"/>
    <property type="project" value="UniProtKB-UniRule"/>
</dbReference>
<dbReference type="InterPro" id="IPR038497">
    <property type="entry name" value="ATPase_V1-cplx_hsu_C_sf"/>
</dbReference>
<dbReference type="InterPro" id="IPR004908">
    <property type="entry name" value="ATPase_V1-cplx_hsu"/>
</dbReference>
<dbReference type="SUPFAM" id="SSF48371">
    <property type="entry name" value="ARM repeat"/>
    <property type="match status" value="1"/>
</dbReference>
<dbReference type="EMBL" id="JBAMIC010000022">
    <property type="protein sequence ID" value="KAK7091298.1"/>
    <property type="molecule type" value="Genomic_DNA"/>
</dbReference>
<evidence type="ECO:0000256" key="4">
    <source>
        <dbReference type="ARBA" id="ARBA00023065"/>
    </source>
</evidence>
<dbReference type="FunFam" id="1.25.10.10:FF:000067">
    <property type="entry name" value="V-type proton ATPase subunit H"/>
    <property type="match status" value="1"/>
</dbReference>
<proteinExistence type="inferred from homology"/>
<evidence type="ECO:0000256" key="5">
    <source>
        <dbReference type="PIRNR" id="PIRNR032184"/>
    </source>
</evidence>
<keyword evidence="2 5" id="KW-0813">Transport</keyword>
<dbReference type="Gene3D" id="1.25.10.10">
    <property type="entry name" value="Leucine-rich Repeat Variant"/>
    <property type="match status" value="1"/>
</dbReference>
<evidence type="ECO:0000256" key="1">
    <source>
        <dbReference type="ARBA" id="ARBA00008613"/>
    </source>
</evidence>
<reference evidence="7 8" key="1">
    <citation type="submission" date="2024-02" db="EMBL/GenBank/DDBJ databases">
        <title>Chromosome-scale genome assembly of the rough periwinkle Littorina saxatilis.</title>
        <authorList>
            <person name="De Jode A."/>
            <person name="Faria R."/>
            <person name="Formenti G."/>
            <person name="Sims Y."/>
            <person name="Smith T.P."/>
            <person name="Tracey A."/>
            <person name="Wood J.M.D."/>
            <person name="Zagrodzka Z.B."/>
            <person name="Johannesson K."/>
            <person name="Butlin R.K."/>
            <person name="Leder E.H."/>
        </authorList>
    </citation>
    <scope>NUCLEOTIDE SEQUENCE [LARGE SCALE GENOMIC DNA]</scope>
    <source>
        <strain evidence="7">Snail1</strain>
        <tissue evidence="7">Muscle</tissue>
    </source>
</reference>
<comment type="similarity">
    <text evidence="1 5">Belongs to the V-ATPase H subunit family.</text>
</comment>
<dbReference type="GO" id="GO:0046961">
    <property type="term" value="F:proton-transporting ATPase activity, rotational mechanism"/>
    <property type="evidence" value="ECO:0007669"/>
    <property type="project" value="UniProtKB-UniRule"/>
</dbReference>
<dbReference type="InterPro" id="IPR011987">
    <property type="entry name" value="ATPase_V1-cplx_hsu_C"/>
</dbReference>
<evidence type="ECO:0000259" key="6">
    <source>
        <dbReference type="Pfam" id="PF11698"/>
    </source>
</evidence>